<dbReference type="SUPFAM" id="SSF46955">
    <property type="entry name" value="Putative DNA-binding domain"/>
    <property type="match status" value="1"/>
</dbReference>
<dbReference type="InterPro" id="IPR009061">
    <property type="entry name" value="DNA-bd_dom_put_sf"/>
</dbReference>
<evidence type="ECO:0000256" key="8">
    <source>
        <dbReference type="ARBA" id="ARBA00022741"/>
    </source>
</evidence>
<dbReference type="CDD" id="cd02796">
    <property type="entry name" value="tRNA_bind_bactPheRS"/>
    <property type="match status" value="1"/>
</dbReference>
<evidence type="ECO:0000256" key="1">
    <source>
        <dbReference type="ARBA" id="ARBA00004496"/>
    </source>
</evidence>
<dbReference type="InterPro" id="IPR020825">
    <property type="entry name" value="Phe-tRNA_synthase-like_B3/B4"/>
</dbReference>
<dbReference type="InterPro" id="IPR004532">
    <property type="entry name" value="Phe-tRNA-ligase_IIc_bsu_bact"/>
</dbReference>
<dbReference type="SUPFAM" id="SSF54991">
    <property type="entry name" value="Anticodon-binding domain of PheRS"/>
    <property type="match status" value="1"/>
</dbReference>
<dbReference type="InterPro" id="IPR005147">
    <property type="entry name" value="tRNA_synthase_B5-dom"/>
</dbReference>
<evidence type="ECO:0000259" key="18">
    <source>
        <dbReference type="PROSITE" id="PS51447"/>
    </source>
</evidence>
<dbReference type="InterPro" id="IPR041616">
    <property type="entry name" value="PheRS_beta_core"/>
</dbReference>
<keyword evidence="9 15" id="KW-0067">ATP-binding</keyword>
<comment type="cofactor">
    <cofactor evidence="15">
        <name>Mg(2+)</name>
        <dbReference type="ChEBI" id="CHEBI:18420"/>
    </cofactor>
    <text evidence="15">Binds 2 magnesium ions per tetramer.</text>
</comment>
<comment type="subcellular location">
    <subcellularLocation>
        <location evidence="1 15">Cytoplasm</location>
    </subcellularLocation>
</comment>
<dbReference type="SUPFAM" id="SSF50249">
    <property type="entry name" value="Nucleic acid-binding proteins"/>
    <property type="match status" value="1"/>
</dbReference>
<dbReference type="RefSeq" id="WP_018373950.1">
    <property type="nucleotide sequence ID" value="NZ_LT906439.1"/>
</dbReference>
<dbReference type="AlphaFoldDB" id="A0A239SSF3"/>
<dbReference type="Gene3D" id="3.30.930.10">
    <property type="entry name" value="Bira Bifunctional Protein, Domain 2"/>
    <property type="match status" value="1"/>
</dbReference>
<gene>
    <name evidence="20" type="primary">pheT_1</name>
    <name evidence="15" type="synonym">pheT</name>
    <name evidence="20" type="ORF">SAMEA4412692_01053</name>
</gene>
<keyword evidence="21" id="KW-1185">Reference proteome</keyword>
<dbReference type="PANTHER" id="PTHR10947:SF0">
    <property type="entry name" value="PHENYLALANINE--TRNA LIGASE BETA SUBUNIT"/>
    <property type="match status" value="1"/>
</dbReference>
<keyword evidence="7 15" id="KW-0479">Metal-binding</keyword>
<keyword evidence="13 15" id="KW-0030">Aminoacyl-tRNA synthetase</keyword>
<dbReference type="Pfam" id="PF03147">
    <property type="entry name" value="FDX-ACB"/>
    <property type="match status" value="1"/>
</dbReference>
<keyword evidence="8 15" id="KW-0547">Nucleotide-binding</keyword>
<evidence type="ECO:0000256" key="5">
    <source>
        <dbReference type="ARBA" id="ARBA00022555"/>
    </source>
</evidence>
<dbReference type="GO" id="GO:0005524">
    <property type="term" value="F:ATP binding"/>
    <property type="evidence" value="ECO:0007669"/>
    <property type="project" value="UniProtKB-UniRule"/>
</dbReference>
<feature type="binding site" evidence="15">
    <location>
        <position position="464"/>
    </location>
    <ligand>
        <name>Mg(2+)</name>
        <dbReference type="ChEBI" id="CHEBI:18420"/>
        <note>shared with alpha subunit</note>
    </ligand>
</feature>
<dbReference type="SMART" id="SM00873">
    <property type="entry name" value="B3_4"/>
    <property type="match status" value="1"/>
</dbReference>
<keyword evidence="10 15" id="KW-0460">Magnesium</keyword>
<dbReference type="SUPFAM" id="SSF55681">
    <property type="entry name" value="Class II aaRS and biotin synthetases"/>
    <property type="match status" value="1"/>
</dbReference>
<dbReference type="InterPro" id="IPR045060">
    <property type="entry name" value="Phe-tRNA-ligase_IIc_bsu"/>
</dbReference>
<comment type="catalytic activity">
    <reaction evidence="14 15">
        <text>tRNA(Phe) + L-phenylalanine + ATP = L-phenylalanyl-tRNA(Phe) + AMP + diphosphate + H(+)</text>
        <dbReference type="Rhea" id="RHEA:19413"/>
        <dbReference type="Rhea" id="RHEA-COMP:9668"/>
        <dbReference type="Rhea" id="RHEA-COMP:9699"/>
        <dbReference type="ChEBI" id="CHEBI:15378"/>
        <dbReference type="ChEBI" id="CHEBI:30616"/>
        <dbReference type="ChEBI" id="CHEBI:33019"/>
        <dbReference type="ChEBI" id="CHEBI:58095"/>
        <dbReference type="ChEBI" id="CHEBI:78442"/>
        <dbReference type="ChEBI" id="CHEBI:78531"/>
        <dbReference type="ChEBI" id="CHEBI:456215"/>
        <dbReference type="EC" id="6.1.1.20"/>
    </reaction>
</comment>
<dbReference type="OrthoDB" id="9805455at2"/>
<dbReference type="Gene3D" id="3.30.56.10">
    <property type="match status" value="2"/>
</dbReference>
<dbReference type="Gene3D" id="2.40.50.140">
    <property type="entry name" value="Nucleic acid-binding proteins"/>
    <property type="match status" value="1"/>
</dbReference>
<evidence type="ECO:0000256" key="4">
    <source>
        <dbReference type="ARBA" id="ARBA00022490"/>
    </source>
</evidence>
<dbReference type="GO" id="GO:0016740">
    <property type="term" value="F:transferase activity"/>
    <property type="evidence" value="ECO:0007669"/>
    <property type="project" value="UniProtKB-ARBA"/>
</dbReference>
<evidence type="ECO:0000256" key="12">
    <source>
        <dbReference type="ARBA" id="ARBA00022917"/>
    </source>
</evidence>
<keyword evidence="5 16" id="KW-0820">tRNA-binding</keyword>
<evidence type="ECO:0000256" key="2">
    <source>
        <dbReference type="ARBA" id="ARBA00008653"/>
    </source>
</evidence>
<dbReference type="PROSITE" id="PS51483">
    <property type="entry name" value="B5"/>
    <property type="match status" value="1"/>
</dbReference>
<feature type="binding site" evidence="15">
    <location>
        <position position="468"/>
    </location>
    <ligand>
        <name>Mg(2+)</name>
        <dbReference type="ChEBI" id="CHEBI:18420"/>
        <note>shared with alpha subunit</note>
    </ligand>
</feature>
<evidence type="ECO:0000259" key="17">
    <source>
        <dbReference type="PROSITE" id="PS50886"/>
    </source>
</evidence>
<dbReference type="EC" id="6.1.1.20" evidence="15"/>
<dbReference type="Gene3D" id="3.50.40.10">
    <property type="entry name" value="Phenylalanyl-trna Synthetase, Chain B, domain 3"/>
    <property type="match status" value="1"/>
</dbReference>
<dbReference type="FunFam" id="2.40.50.140:FF:000045">
    <property type="entry name" value="Phenylalanine--tRNA ligase beta subunit"/>
    <property type="match status" value="1"/>
</dbReference>
<protein>
    <recommendedName>
        <fullName evidence="15">Phenylalanine--tRNA ligase beta subunit</fullName>
        <ecNumber evidence="15">6.1.1.20</ecNumber>
    </recommendedName>
    <alternativeName>
        <fullName evidence="15">Phenylalanyl-tRNA synthetase beta subunit</fullName>
        <shortName evidence="15">PheRS</shortName>
    </alternativeName>
</protein>
<dbReference type="InterPro" id="IPR002547">
    <property type="entry name" value="tRNA-bd_dom"/>
</dbReference>
<evidence type="ECO:0000256" key="15">
    <source>
        <dbReference type="HAMAP-Rule" id="MF_00283"/>
    </source>
</evidence>
<evidence type="ECO:0000256" key="16">
    <source>
        <dbReference type="PROSITE-ProRule" id="PRU00209"/>
    </source>
</evidence>
<evidence type="ECO:0000256" key="3">
    <source>
        <dbReference type="ARBA" id="ARBA00011209"/>
    </source>
</evidence>
<keyword evidence="6 15" id="KW-0436">Ligase</keyword>
<evidence type="ECO:0000256" key="7">
    <source>
        <dbReference type="ARBA" id="ARBA00022723"/>
    </source>
</evidence>
<evidence type="ECO:0000313" key="20">
    <source>
        <dbReference type="EMBL" id="SNU88425.1"/>
    </source>
</evidence>
<feature type="domain" description="B5" evidence="19">
    <location>
        <begin position="405"/>
        <end position="480"/>
    </location>
</feature>
<accession>A0A239SSF3</accession>
<evidence type="ECO:0000256" key="13">
    <source>
        <dbReference type="ARBA" id="ARBA00023146"/>
    </source>
</evidence>
<dbReference type="PROSITE" id="PS51447">
    <property type="entry name" value="FDX_ACB"/>
    <property type="match status" value="1"/>
</dbReference>
<feature type="domain" description="TRNA-binding" evidence="17">
    <location>
        <begin position="39"/>
        <end position="152"/>
    </location>
</feature>
<comment type="subunit">
    <text evidence="3 15">Tetramer of two alpha and two beta subunits.</text>
</comment>
<dbReference type="SMART" id="SM00896">
    <property type="entry name" value="FDX-ACB"/>
    <property type="match status" value="1"/>
</dbReference>
<dbReference type="GO" id="GO:0000049">
    <property type="term" value="F:tRNA binding"/>
    <property type="evidence" value="ECO:0007669"/>
    <property type="project" value="UniProtKB-UniRule"/>
</dbReference>
<dbReference type="HAMAP" id="MF_00283">
    <property type="entry name" value="Phe_tRNA_synth_beta1"/>
    <property type="match status" value="1"/>
</dbReference>
<dbReference type="FunFam" id="3.50.40.10:FF:000001">
    <property type="entry name" value="Phenylalanine--tRNA ligase beta subunit"/>
    <property type="match status" value="1"/>
</dbReference>
<dbReference type="InterPro" id="IPR012340">
    <property type="entry name" value="NA-bd_OB-fold"/>
</dbReference>
<dbReference type="FunFam" id="3.30.70.380:FF:000001">
    <property type="entry name" value="Phenylalanine--tRNA ligase beta subunit"/>
    <property type="match status" value="1"/>
</dbReference>
<evidence type="ECO:0000313" key="21">
    <source>
        <dbReference type="Proteomes" id="UP000215185"/>
    </source>
</evidence>
<name>A0A239SSF3_9STRE</name>
<dbReference type="NCBIfam" id="TIGR00472">
    <property type="entry name" value="pheT_bact"/>
    <property type="match status" value="1"/>
</dbReference>
<dbReference type="EMBL" id="LT906439">
    <property type="protein sequence ID" value="SNU88425.1"/>
    <property type="molecule type" value="Genomic_DNA"/>
</dbReference>
<evidence type="ECO:0000259" key="19">
    <source>
        <dbReference type="PROSITE" id="PS51483"/>
    </source>
</evidence>
<evidence type="ECO:0000256" key="11">
    <source>
        <dbReference type="ARBA" id="ARBA00022884"/>
    </source>
</evidence>
<feature type="domain" description="FDX-ACB" evidence="18">
    <location>
        <begin position="702"/>
        <end position="795"/>
    </location>
</feature>
<dbReference type="Pfam" id="PF03484">
    <property type="entry name" value="B5"/>
    <property type="match status" value="1"/>
</dbReference>
<dbReference type="PROSITE" id="PS50886">
    <property type="entry name" value="TRBD"/>
    <property type="match status" value="1"/>
</dbReference>
<dbReference type="STRING" id="1123308.GCA_000380085_01407"/>
<proteinExistence type="inferred from homology"/>
<dbReference type="GO" id="GO:0140096">
    <property type="term" value="F:catalytic activity, acting on a protein"/>
    <property type="evidence" value="ECO:0007669"/>
    <property type="project" value="UniProtKB-ARBA"/>
</dbReference>
<dbReference type="Pfam" id="PF03483">
    <property type="entry name" value="B3_4"/>
    <property type="match status" value="1"/>
</dbReference>
<dbReference type="SMART" id="SM00874">
    <property type="entry name" value="B5"/>
    <property type="match status" value="1"/>
</dbReference>
<dbReference type="KEGG" id="smen:SAMEA4412692_1053"/>
<dbReference type="InterPro" id="IPR005121">
    <property type="entry name" value="Fdx_antiC-bd"/>
</dbReference>
<organism evidence="20 21">
    <name type="scientific">Streptococcus merionis</name>
    <dbReference type="NCBI Taxonomy" id="400065"/>
    <lineage>
        <taxon>Bacteria</taxon>
        <taxon>Bacillati</taxon>
        <taxon>Bacillota</taxon>
        <taxon>Bacilli</taxon>
        <taxon>Lactobacillales</taxon>
        <taxon>Streptococcaceae</taxon>
        <taxon>Streptococcus</taxon>
    </lineage>
</organism>
<dbReference type="Pfam" id="PF17759">
    <property type="entry name" value="tRNA_synthFbeta"/>
    <property type="match status" value="1"/>
</dbReference>
<evidence type="ECO:0000256" key="10">
    <source>
        <dbReference type="ARBA" id="ARBA00022842"/>
    </source>
</evidence>
<dbReference type="SUPFAM" id="SSF56037">
    <property type="entry name" value="PheT/TilS domain"/>
    <property type="match status" value="1"/>
</dbReference>
<feature type="binding site" evidence="15">
    <location>
        <position position="467"/>
    </location>
    <ligand>
        <name>Mg(2+)</name>
        <dbReference type="ChEBI" id="CHEBI:18420"/>
        <note>shared with alpha subunit</note>
    </ligand>
</feature>
<dbReference type="CDD" id="cd00769">
    <property type="entry name" value="PheRS_beta_core"/>
    <property type="match status" value="1"/>
</dbReference>
<dbReference type="GO" id="GO:0000287">
    <property type="term" value="F:magnesium ion binding"/>
    <property type="evidence" value="ECO:0007669"/>
    <property type="project" value="UniProtKB-UniRule"/>
</dbReference>
<evidence type="ECO:0000256" key="6">
    <source>
        <dbReference type="ARBA" id="ARBA00022598"/>
    </source>
</evidence>
<dbReference type="NCBIfam" id="NF045760">
    <property type="entry name" value="YtpR"/>
    <property type="match status" value="1"/>
</dbReference>
<keyword evidence="12 15" id="KW-0648">Protein biosynthesis</keyword>
<dbReference type="Gene3D" id="3.30.70.380">
    <property type="entry name" value="Ferrodoxin-fold anticodon-binding domain"/>
    <property type="match status" value="1"/>
</dbReference>
<dbReference type="InterPro" id="IPR005146">
    <property type="entry name" value="B3/B4_tRNA-bd"/>
</dbReference>
<dbReference type="Pfam" id="PF01588">
    <property type="entry name" value="tRNA_bind"/>
    <property type="match status" value="1"/>
</dbReference>
<dbReference type="FunFam" id="3.30.56.10:FF:000002">
    <property type="entry name" value="Phenylalanine--tRNA ligase beta subunit"/>
    <property type="match status" value="1"/>
</dbReference>
<keyword evidence="11 16" id="KW-0694">RNA-binding</keyword>
<dbReference type="InterPro" id="IPR036690">
    <property type="entry name" value="Fdx_antiC-bd_sf"/>
</dbReference>
<evidence type="ECO:0000256" key="14">
    <source>
        <dbReference type="ARBA" id="ARBA00049255"/>
    </source>
</evidence>
<dbReference type="eggNOG" id="COG0073">
    <property type="taxonomic scope" value="Bacteria"/>
</dbReference>
<dbReference type="eggNOG" id="COG0072">
    <property type="taxonomic scope" value="Bacteria"/>
</dbReference>
<reference evidence="20 21" key="1">
    <citation type="submission" date="2017-06" db="EMBL/GenBank/DDBJ databases">
        <authorList>
            <consortium name="Pathogen Informatics"/>
        </authorList>
    </citation>
    <scope>NUCLEOTIDE SEQUENCE [LARGE SCALE GENOMIC DNA]</scope>
    <source>
        <strain evidence="20 21">NCTC13788</strain>
    </source>
</reference>
<dbReference type="PANTHER" id="PTHR10947">
    <property type="entry name" value="PHENYLALANYL-TRNA SYNTHETASE BETA CHAIN AND LEUCINE-RICH REPEAT-CONTAINING PROTEIN 47"/>
    <property type="match status" value="1"/>
</dbReference>
<comment type="similarity">
    <text evidence="2 15">Belongs to the phenylalanyl-tRNA synthetase beta subunit family. Type 1 subfamily.</text>
</comment>
<feature type="binding site" evidence="15">
    <location>
        <position position="458"/>
    </location>
    <ligand>
        <name>Mg(2+)</name>
        <dbReference type="ChEBI" id="CHEBI:18420"/>
        <note>shared with alpha subunit</note>
    </ligand>
</feature>
<dbReference type="GO" id="GO:0009328">
    <property type="term" value="C:phenylalanine-tRNA ligase complex"/>
    <property type="evidence" value="ECO:0007669"/>
    <property type="project" value="TreeGrafter"/>
</dbReference>
<evidence type="ECO:0000256" key="9">
    <source>
        <dbReference type="ARBA" id="ARBA00022840"/>
    </source>
</evidence>
<dbReference type="GO" id="GO:0006432">
    <property type="term" value="P:phenylalanyl-tRNA aminoacylation"/>
    <property type="evidence" value="ECO:0007669"/>
    <property type="project" value="UniProtKB-UniRule"/>
</dbReference>
<dbReference type="GO" id="GO:0004826">
    <property type="term" value="F:phenylalanine-tRNA ligase activity"/>
    <property type="evidence" value="ECO:0007669"/>
    <property type="project" value="UniProtKB-UniRule"/>
</dbReference>
<dbReference type="Proteomes" id="UP000215185">
    <property type="component" value="Chromosome 1"/>
</dbReference>
<dbReference type="InterPro" id="IPR033714">
    <property type="entry name" value="tRNA_bind_bactPheRS"/>
</dbReference>
<keyword evidence="4 15" id="KW-0963">Cytoplasm</keyword>
<dbReference type="FunFam" id="3.30.930.10:FF:000022">
    <property type="entry name" value="Phenylalanine--tRNA ligase beta subunit"/>
    <property type="match status" value="1"/>
</dbReference>
<sequence length="795" mass="86216">MLVSYKWLKQLVDVDVTSQSLSEVMSTTGIEVEGVTSPAEGLSKLIVGEVISVEDVPETHLHVCEVNIGEETTQIVCGAPNVKPGIKVIVALPGARIAGNHKIKKGKIRGIESLGMICSLAEIGISDSVIPKAYADGIYYLPEEAVPGDSIFPYLDMDDEIIELSITPNRADALSMRGVAHEVAAIFDKSVHFADPQVVENSRAASDVLSVEIKSDKVASYQARVVDNVTIAPSPQWLQNLLMNAGIRPLNNVVDITNYILLYFGQPMHAFDLDTFKDSKIVARQAKDGEKLVTLDEEERQLTADDIVIAVGDEAVALGGVMGGLATEITDTTKRVVLEAASFDGKSIRKTSSRLNLRSESSARFEKGTNVAELGLALDVAASLIAQIAGGEVLSGVVKAGELDVSDIPVSARLDYVNQRLGTQLDYATIADVFRRLGMAISGDEESFTVQVPRRRWDIRIPADLVEEIARIYGYDKLPTTLPDTTGTAGELTGMQRLRRQVRTLAEGAGLSEVVSYALTTPEKAVAFTPEPTTVTELMWPMTIDRSALRQNVVTGLLEIVAYNVARKNQNLALYEIGKIFEQTGDVKEDLPQEIETFALALTGQVAGTQDKVDFFTAKGIVEAIFDQLRLDVRYVANKNLPNLHPGRAASIELDGQVLGFIGQVHPATAKDYGVPETYVVELNLTAIETARQPVQPFVEISKFPSVSRDISMLLKSEISHQEVLDAIAAAGVKRLTKIELFDLYAGAGIEPGKKSMAYSLTFQNPQDSLTDDEVAAYMAKITKALSQSLNAEIR</sequence>
<dbReference type="InterPro" id="IPR045864">
    <property type="entry name" value="aa-tRNA-synth_II/BPL/LPL"/>
</dbReference>